<dbReference type="RefSeq" id="XP_064669773.1">
    <property type="nucleotide sequence ID" value="XM_064815244.1"/>
</dbReference>
<dbReference type="Gene3D" id="3.30.460.10">
    <property type="entry name" value="Beta Polymerase, domain 2"/>
    <property type="match status" value="1"/>
</dbReference>
<dbReference type="EMBL" id="MU853343">
    <property type="protein sequence ID" value="KAK4112203.1"/>
    <property type="molecule type" value="Genomic_DNA"/>
</dbReference>
<evidence type="ECO:0000256" key="3">
    <source>
        <dbReference type="ARBA" id="ARBA00012388"/>
    </source>
</evidence>
<evidence type="ECO:0000256" key="8">
    <source>
        <dbReference type="ARBA" id="ARBA00023242"/>
    </source>
</evidence>
<dbReference type="InterPro" id="IPR040459">
    <property type="entry name" value="MJ1316"/>
</dbReference>
<dbReference type="Gene3D" id="3.60.10.10">
    <property type="entry name" value="Endonuclease/exonuclease/phosphatase"/>
    <property type="match status" value="1"/>
</dbReference>
<dbReference type="SUPFAM" id="SSF56219">
    <property type="entry name" value="DNase I-like"/>
    <property type="match status" value="1"/>
</dbReference>
<evidence type="ECO:0000256" key="5">
    <source>
        <dbReference type="ARBA" id="ARBA00022679"/>
    </source>
</evidence>
<evidence type="ECO:0000256" key="7">
    <source>
        <dbReference type="ARBA" id="ARBA00022840"/>
    </source>
</evidence>
<dbReference type="Pfam" id="PF04457">
    <property type="entry name" value="MJ1316"/>
    <property type="match status" value="1"/>
</dbReference>
<dbReference type="GeneID" id="89939369"/>
<dbReference type="EC" id="2.7.7.19" evidence="3"/>
<evidence type="ECO:0000259" key="10">
    <source>
        <dbReference type="Pfam" id="PF01909"/>
    </source>
</evidence>
<dbReference type="InterPro" id="IPR007012">
    <property type="entry name" value="PolA_pol_cen_dom"/>
</dbReference>
<dbReference type="PANTHER" id="PTHR10682">
    <property type="entry name" value="POLY A POLYMERASE"/>
    <property type="match status" value="1"/>
</dbReference>
<evidence type="ECO:0000259" key="12">
    <source>
        <dbReference type="Pfam" id="PF04457"/>
    </source>
</evidence>
<keyword evidence="4" id="KW-0507">mRNA processing</keyword>
<reference evidence="14" key="2">
    <citation type="submission" date="2023-05" db="EMBL/GenBank/DDBJ databases">
        <authorList>
            <consortium name="Lawrence Berkeley National Laboratory"/>
            <person name="Steindorff A."/>
            <person name="Hensen N."/>
            <person name="Bonometti L."/>
            <person name="Westerberg I."/>
            <person name="Brannstrom I.O."/>
            <person name="Guillou S."/>
            <person name="Cros-Aarteil S."/>
            <person name="Calhoun S."/>
            <person name="Haridas S."/>
            <person name="Kuo A."/>
            <person name="Mondo S."/>
            <person name="Pangilinan J."/>
            <person name="Riley R."/>
            <person name="Labutti K."/>
            <person name="Andreopoulos B."/>
            <person name="Lipzen A."/>
            <person name="Chen C."/>
            <person name="Yanf M."/>
            <person name="Daum C."/>
            <person name="Ng V."/>
            <person name="Clum A."/>
            <person name="Ohm R."/>
            <person name="Martin F."/>
            <person name="Silar P."/>
            <person name="Natvig D."/>
            <person name="Lalanne C."/>
            <person name="Gautier V."/>
            <person name="Ament-Velasquez S.L."/>
            <person name="Kruys A."/>
            <person name="Hutchinson M.I."/>
            <person name="Powell A.J."/>
            <person name="Barry K."/>
            <person name="Miller A.N."/>
            <person name="Grigoriev I.V."/>
            <person name="Debuchy R."/>
            <person name="Gladieux P."/>
            <person name="Thoren M.H."/>
            <person name="Johannesson H."/>
        </authorList>
    </citation>
    <scope>NUCLEOTIDE SEQUENCE</scope>
    <source>
        <strain evidence="14">CBS 508.74</strain>
    </source>
</reference>
<dbReference type="SUPFAM" id="SSF81301">
    <property type="entry name" value="Nucleotidyltransferase"/>
    <property type="match status" value="1"/>
</dbReference>
<keyword evidence="7" id="KW-0067">ATP-binding</keyword>
<feature type="domain" description="Poly(A) polymerase central" evidence="13">
    <location>
        <begin position="805"/>
        <end position="879"/>
    </location>
</feature>
<sequence>MASPPSSLPSPSPSSIQPQFSITSHDTALALVPPQPLWPRLDRLRALYDKAYPKWPPHVNLVYPFVRPDCLDAAVAQIVSALSQPSEEEAAWNKDGIEVCLDTVGVFRHKRDNTIYLHDGHGYGNDGELEKAAAGLVRLRREVLAALAASSSHSGYKMHLTVGQSEDVESAAHRFLVDKVGLMPPVRWTAGEMQVLVRERDEQGGGSRMRLWGVIKVADGTIERVAGKKALFYEDGEGHGLRGKEGQEDQEEVGQKDLLQSDLPYHFEEKAARWVPVDPRASETEGVQSRSLTVASYNVLAEFEWPPSKARYPMLVDNILARDAIADVLVLQEVTDGFLSFLLADPRIRDAYPFCSHGPPDQDDVEPLPNFLNIVVLSKFAFDWEYVSFHRKHKGAVVARFGGLQGLGPRPVILAAVHLSHGLTDGAVAAKKTDIRRIIGYLSGTYSNHPWILAGDTNIPTSSISIDAALRKKSISELTANHLANLEDLFAEAQLDDAWKVSVANDHADNDEGLAEGERGATWDPITNDAAAAMAGSGANTRPQRYDRIFVRGEGVLEISQFNMFGLPRRIDANASDSEPACASDHWGVRCTLNLNQCGDKSDGPSEEISSLIVPVHFKEAPEALARIGSVKESLLELGVIPTEEETLERKAAFELLKRLLLDTSALNTVATTRSQPRVVVVPVGSYALDVWTSTSDMDVLCIGPFSSSTFFALASQRLRKAAAQGIRILRRVRANTGTMLEIEVHEIKMDLQYCPATDVAERWPDALRIPASDPIWSLSAQTLCKLKAVRDVDYLRRSLPDLAVFRVAHRFIKTWAKSRGTYSARFGFLSGIQISILLTRVCKLVARESGPRSVEDILVTFFSHYASFGWATKMAFDPFFHKQRLQYTRTPREPLSILGYFPPSLNTALAASVSSVRTLSAEFLRAIESLYSASSWTSFLSSPTATADFLAAHRTYIKLDVQYWGLSHTKGAQFLGWLESRCVLLLVDLQRRAPNLHTRMWPARFVERAEADNNTSPEHTLEEGEQVHERDYRGSYLIGLDKLDPSQTKEDLKLSLGALQTALSRFETQMRGDERYFDARSCWLSAGLVNQAELGKLNLEPDSREWGEYNPGEDEEEEDDSDEEEEVDQLDDAWQEDNDEGAARKSKKSVKEKGGGRRPIASIDLRTDKTRKFRTAADAMNRIRWDPQLDSSDYVVGYEDRFTGAQERDVEAWKSEQTDEEFIPQHRILYFRRKSDSKIVWDRRTRWDELFGNEGKAST</sequence>
<feature type="domain" description="Endonuclease/exonuclease/phosphatase" evidence="11">
    <location>
        <begin position="296"/>
        <end position="586"/>
    </location>
</feature>
<dbReference type="Pfam" id="PF13563">
    <property type="entry name" value="2_5_RNA_ligase2"/>
    <property type="match status" value="1"/>
</dbReference>
<dbReference type="GO" id="GO:1990817">
    <property type="term" value="F:poly(A) RNA polymerase activity"/>
    <property type="evidence" value="ECO:0007669"/>
    <property type="project" value="UniProtKB-EC"/>
</dbReference>
<proteinExistence type="inferred from homology"/>
<protein>
    <recommendedName>
        <fullName evidence="3">polynucleotide adenylyltransferase</fullName>
        <ecNumber evidence="3">2.7.7.19</ecNumber>
    </recommendedName>
</protein>
<dbReference type="InterPro" id="IPR011068">
    <property type="entry name" value="NuclTrfase_I-like_C"/>
</dbReference>
<dbReference type="Gene3D" id="3.90.1140.10">
    <property type="entry name" value="Cyclic phosphodiesterase"/>
    <property type="match status" value="1"/>
</dbReference>
<dbReference type="GO" id="GO:0031123">
    <property type="term" value="P:RNA 3'-end processing"/>
    <property type="evidence" value="ECO:0007669"/>
    <property type="project" value="InterPro"/>
</dbReference>
<evidence type="ECO:0000256" key="9">
    <source>
        <dbReference type="SAM" id="MobiDB-lite"/>
    </source>
</evidence>
<dbReference type="PANTHER" id="PTHR10682:SF23">
    <property type="entry name" value="POLYNUCLEOTIDE ADENYLYLTRANSFERASE"/>
    <property type="match status" value="1"/>
</dbReference>
<reference evidence="14" key="1">
    <citation type="journal article" date="2023" name="Mol. Phylogenet. Evol.">
        <title>Genome-scale phylogeny and comparative genomics of the fungal order Sordariales.</title>
        <authorList>
            <person name="Hensen N."/>
            <person name="Bonometti L."/>
            <person name="Westerberg I."/>
            <person name="Brannstrom I.O."/>
            <person name="Guillou S."/>
            <person name="Cros-Aarteil S."/>
            <person name="Calhoun S."/>
            <person name="Haridas S."/>
            <person name="Kuo A."/>
            <person name="Mondo S."/>
            <person name="Pangilinan J."/>
            <person name="Riley R."/>
            <person name="LaButti K."/>
            <person name="Andreopoulos B."/>
            <person name="Lipzen A."/>
            <person name="Chen C."/>
            <person name="Yan M."/>
            <person name="Daum C."/>
            <person name="Ng V."/>
            <person name="Clum A."/>
            <person name="Steindorff A."/>
            <person name="Ohm R.A."/>
            <person name="Martin F."/>
            <person name="Silar P."/>
            <person name="Natvig D.O."/>
            <person name="Lalanne C."/>
            <person name="Gautier V."/>
            <person name="Ament-Velasquez S.L."/>
            <person name="Kruys A."/>
            <person name="Hutchinson M.I."/>
            <person name="Powell A.J."/>
            <person name="Barry K."/>
            <person name="Miller A.N."/>
            <person name="Grigoriev I.V."/>
            <person name="Debuchy R."/>
            <person name="Gladieux P."/>
            <person name="Hiltunen Thoren M."/>
            <person name="Johannesson H."/>
        </authorList>
    </citation>
    <scope>NUCLEOTIDE SEQUENCE</scope>
    <source>
        <strain evidence="14">CBS 508.74</strain>
    </source>
</reference>
<evidence type="ECO:0000256" key="4">
    <source>
        <dbReference type="ARBA" id="ARBA00022664"/>
    </source>
</evidence>
<feature type="region of interest" description="Disordered" evidence="9">
    <location>
        <begin position="1100"/>
        <end position="1163"/>
    </location>
</feature>
<keyword evidence="6" id="KW-0547">Nucleotide-binding</keyword>
<dbReference type="SUPFAM" id="SSF81631">
    <property type="entry name" value="PAP/OAS1 substrate-binding domain"/>
    <property type="match status" value="1"/>
</dbReference>
<comment type="caution">
    <text evidence="14">The sequence shown here is derived from an EMBL/GenBank/DDBJ whole genome shotgun (WGS) entry which is preliminary data.</text>
</comment>
<name>A0AAN6TD73_9PEZI</name>
<dbReference type="GO" id="GO:0006397">
    <property type="term" value="P:mRNA processing"/>
    <property type="evidence" value="ECO:0007669"/>
    <property type="project" value="UniProtKB-KW"/>
</dbReference>
<dbReference type="InterPro" id="IPR043519">
    <property type="entry name" value="NT_sf"/>
</dbReference>
<dbReference type="SUPFAM" id="SSF55144">
    <property type="entry name" value="LigT-like"/>
    <property type="match status" value="1"/>
</dbReference>
<evidence type="ECO:0000313" key="15">
    <source>
        <dbReference type="Proteomes" id="UP001302812"/>
    </source>
</evidence>
<gene>
    <name evidence="14" type="ORF">N656DRAFT_779716</name>
</gene>
<feature type="domain" description="MJ1316 RNA cyclic group end recognition" evidence="12">
    <location>
        <begin position="1174"/>
        <end position="1244"/>
    </location>
</feature>
<dbReference type="GO" id="GO:0005524">
    <property type="term" value="F:ATP binding"/>
    <property type="evidence" value="ECO:0007669"/>
    <property type="project" value="UniProtKB-KW"/>
</dbReference>
<dbReference type="GO" id="GO:0005634">
    <property type="term" value="C:nucleus"/>
    <property type="evidence" value="ECO:0007669"/>
    <property type="project" value="UniProtKB-SubCell"/>
</dbReference>
<keyword evidence="8" id="KW-0539">Nucleus</keyword>
<evidence type="ECO:0000256" key="6">
    <source>
        <dbReference type="ARBA" id="ARBA00022741"/>
    </source>
</evidence>
<feature type="compositionally biased region" description="Acidic residues" evidence="9">
    <location>
        <begin position="1112"/>
        <end position="1141"/>
    </location>
</feature>
<dbReference type="InterPro" id="IPR009097">
    <property type="entry name" value="Cyclic_Pdiesterase"/>
</dbReference>
<evidence type="ECO:0000256" key="2">
    <source>
        <dbReference type="ARBA" id="ARBA00010912"/>
    </source>
</evidence>
<comment type="subcellular location">
    <subcellularLocation>
        <location evidence="1">Nucleus</location>
    </subcellularLocation>
</comment>
<keyword evidence="5" id="KW-0808">Transferase</keyword>
<dbReference type="Gene3D" id="1.10.1410.10">
    <property type="match status" value="1"/>
</dbReference>
<dbReference type="SUPFAM" id="SSF55003">
    <property type="entry name" value="PAP/Archaeal CCA-adding enzyme, C-terminal domain"/>
    <property type="match status" value="1"/>
</dbReference>
<evidence type="ECO:0000256" key="1">
    <source>
        <dbReference type="ARBA" id="ARBA00004123"/>
    </source>
</evidence>
<dbReference type="Proteomes" id="UP001302812">
    <property type="component" value="Unassembled WGS sequence"/>
</dbReference>
<dbReference type="InterPro" id="IPR002934">
    <property type="entry name" value="Polymerase_NTP_transf_dom"/>
</dbReference>
<dbReference type="GO" id="GO:0003723">
    <property type="term" value="F:RNA binding"/>
    <property type="evidence" value="ECO:0007669"/>
    <property type="project" value="InterPro"/>
</dbReference>
<dbReference type="AlphaFoldDB" id="A0AAN6TD73"/>
<accession>A0AAN6TD73</accession>
<organism evidence="14 15">
    <name type="scientific">Canariomyces notabilis</name>
    <dbReference type="NCBI Taxonomy" id="2074819"/>
    <lineage>
        <taxon>Eukaryota</taxon>
        <taxon>Fungi</taxon>
        <taxon>Dikarya</taxon>
        <taxon>Ascomycota</taxon>
        <taxon>Pezizomycotina</taxon>
        <taxon>Sordariomycetes</taxon>
        <taxon>Sordariomycetidae</taxon>
        <taxon>Sordariales</taxon>
        <taxon>Chaetomiaceae</taxon>
        <taxon>Canariomyces</taxon>
    </lineage>
</organism>
<evidence type="ECO:0000259" key="13">
    <source>
        <dbReference type="Pfam" id="PF04928"/>
    </source>
</evidence>
<feature type="domain" description="Polymerase nucleotidyl transferase" evidence="10">
    <location>
        <begin position="678"/>
        <end position="713"/>
    </location>
</feature>
<evidence type="ECO:0000313" key="14">
    <source>
        <dbReference type="EMBL" id="KAK4112203.1"/>
    </source>
</evidence>
<dbReference type="InterPro" id="IPR005135">
    <property type="entry name" value="Endo/exonuclease/phosphatase"/>
</dbReference>
<dbReference type="InterPro" id="IPR036691">
    <property type="entry name" value="Endo/exonu/phosph_ase_sf"/>
</dbReference>
<dbReference type="Pfam" id="PF04928">
    <property type="entry name" value="PAP_central"/>
    <property type="match status" value="1"/>
</dbReference>
<evidence type="ECO:0000259" key="11">
    <source>
        <dbReference type="Pfam" id="PF03372"/>
    </source>
</evidence>
<dbReference type="Pfam" id="PF03372">
    <property type="entry name" value="Exo_endo_phos"/>
    <property type="match status" value="1"/>
</dbReference>
<dbReference type="Pfam" id="PF01909">
    <property type="entry name" value="NTP_transf_2"/>
    <property type="match status" value="1"/>
</dbReference>
<keyword evidence="15" id="KW-1185">Reference proteome</keyword>
<comment type="similarity">
    <text evidence="2">Belongs to the poly(A) polymerase family.</text>
</comment>